<dbReference type="Pfam" id="PF01923">
    <property type="entry name" value="Cob_adeno_trans"/>
    <property type="match status" value="1"/>
</dbReference>
<dbReference type="InterPro" id="IPR016030">
    <property type="entry name" value="CblAdoTrfase-like"/>
</dbReference>
<feature type="domain" description="ABC transporter" evidence="9">
    <location>
        <begin position="306"/>
        <end position="544"/>
    </location>
</feature>
<dbReference type="Pfam" id="PF03928">
    <property type="entry name" value="HbpS-like"/>
    <property type="match status" value="1"/>
</dbReference>
<evidence type="ECO:0000256" key="4">
    <source>
        <dbReference type="ARBA" id="ARBA00022741"/>
    </source>
</evidence>
<name>A0A645AKQ6_9ZZZZ</name>
<dbReference type="Gene3D" id="3.30.450.150">
    <property type="entry name" value="Haem-degrading domain"/>
    <property type="match status" value="1"/>
</dbReference>
<comment type="subcellular location">
    <subcellularLocation>
        <location evidence="1">Membrane</location>
        <topology evidence="1">Multi-pass membrane protein</topology>
    </subcellularLocation>
</comment>
<keyword evidence="3 8" id="KW-0812">Transmembrane</keyword>
<dbReference type="SUPFAM" id="SSF89028">
    <property type="entry name" value="Cobalamin adenosyltransferase-like"/>
    <property type="match status" value="1"/>
</dbReference>
<dbReference type="GO" id="GO:0042883">
    <property type="term" value="P:cysteine transport"/>
    <property type="evidence" value="ECO:0007669"/>
    <property type="project" value="InterPro"/>
</dbReference>
<dbReference type="PROSITE" id="PS50893">
    <property type="entry name" value="ABC_TRANSPORTER_2"/>
    <property type="match status" value="1"/>
</dbReference>
<dbReference type="SUPFAM" id="SSF143744">
    <property type="entry name" value="GlcG-like"/>
    <property type="match status" value="1"/>
</dbReference>
<dbReference type="Pfam" id="PF00005">
    <property type="entry name" value="ABC_tran"/>
    <property type="match status" value="1"/>
</dbReference>
<feature type="transmembrane region" description="Helical" evidence="8">
    <location>
        <begin position="71"/>
        <end position="88"/>
    </location>
</feature>
<dbReference type="InterPro" id="IPR011527">
    <property type="entry name" value="ABC1_TM_dom"/>
</dbReference>
<dbReference type="InterPro" id="IPR014216">
    <property type="entry name" value="ABC_transptr_CydD"/>
</dbReference>
<reference evidence="11" key="1">
    <citation type="submission" date="2019-08" db="EMBL/GenBank/DDBJ databases">
        <authorList>
            <person name="Kucharzyk K."/>
            <person name="Murdoch R.W."/>
            <person name="Higgins S."/>
            <person name="Loffler F."/>
        </authorList>
    </citation>
    <scope>NUCLEOTIDE SEQUENCE</scope>
</reference>
<protein>
    <submittedName>
        <fullName evidence="11">Vitamin B12 import ATP-binding protein BtuD</fullName>
    </submittedName>
</protein>
<dbReference type="CDD" id="cd18584">
    <property type="entry name" value="ABC_6TM_AarD_CydD"/>
    <property type="match status" value="1"/>
</dbReference>
<keyword evidence="2" id="KW-0808">Transferase</keyword>
<keyword evidence="4" id="KW-0547">Nucleotide-binding</keyword>
<keyword evidence="7 8" id="KW-0472">Membrane</keyword>
<proteinExistence type="predicted"/>
<dbReference type="PANTHER" id="PTHR24221:SF590">
    <property type="entry name" value="COMPONENT LINKED WITH THE ASSEMBLY OF CYTOCHROME' TRANSPORT TRANSMEMBRANE ATP-BINDING PROTEIN ABC TRANSPORTER CYDD-RELATED"/>
    <property type="match status" value="1"/>
</dbReference>
<dbReference type="GO" id="GO:0016020">
    <property type="term" value="C:membrane"/>
    <property type="evidence" value="ECO:0007669"/>
    <property type="project" value="UniProtKB-SubCell"/>
</dbReference>
<accession>A0A645AKQ6</accession>
<dbReference type="CDD" id="cd03228">
    <property type="entry name" value="ABCC_MRP_Like"/>
    <property type="match status" value="1"/>
</dbReference>
<dbReference type="InterPro" id="IPR005624">
    <property type="entry name" value="PduO/GlcC-like"/>
</dbReference>
<dbReference type="InterPro" id="IPR036640">
    <property type="entry name" value="ABC1_TM_sf"/>
</dbReference>
<sequence length="685" mass="72078">MLLGRALLRGVNPWLGQRAAALVKGQLRHEVVEARLGRPLDPRTDTGGLVDLVTHGLDALDGYYAKYLPQLLLAVTVPLVVGVAILTTDLWSTLIVVLTVPLIPFFMALIGWATERRMARRWAVQARLAHHFADLVAGLPTLQVFGRARAQAIGLQRIEARNREETMGTLRISFLSSMTLELLSTLSVAIIAVSIGIRTVNGEMDLTTGLFLLVLAPEVYLPLRQVGVHYHDSAEGVAAADRAFAEIDAPRVGAGAARSGAGVAAGDLAGDPAGDLAGGPTDVVAGVPAGDRAVGGPAYAPDAPLVRVRGLQVTYPGADAPALQDLDLELAPGEFVAVVGPSGGGKSTLLAVLMGFVGPTAGEVWLGGVPLERVDLAAWRRRVAWVGQTPGLPERTVGANVALGAPDAPQAAIRAALDRAGAGDLALDHVVGDESEGLSDGERRRVGLARALLRLSHGGGRLLILDEPTAGLDPDTERRVLTMSETREVRPELVKYLNRLSDTLYALARLAEHRHDLTEIEKIVRESVAKALEADQLVAETPTGEGFGLDHYDLDVLKQMAEAVESKAHQMGLPVVFAGVDDGGNLMLLHRMAGSLLVSLNTAVNKAYTAAAFQQPTADLKDPSSPTGDIPGIQNFEDGRVVVFGGGLPIFVDGRLAGGIGVSGGTPDEDSIMVKHALSTVRKAR</sequence>
<dbReference type="InterPro" id="IPR036451">
    <property type="entry name" value="CblAdoTrfase-like_sf"/>
</dbReference>
<feature type="transmembrane region" description="Helical" evidence="8">
    <location>
        <begin position="94"/>
        <end position="113"/>
    </location>
</feature>
<evidence type="ECO:0000313" key="11">
    <source>
        <dbReference type="EMBL" id="MPM53617.1"/>
    </source>
</evidence>
<dbReference type="GO" id="GO:0005524">
    <property type="term" value="F:ATP binding"/>
    <property type="evidence" value="ECO:0007669"/>
    <property type="project" value="UniProtKB-KW"/>
</dbReference>
<evidence type="ECO:0000259" key="10">
    <source>
        <dbReference type="PROSITE" id="PS50929"/>
    </source>
</evidence>
<dbReference type="SUPFAM" id="SSF52540">
    <property type="entry name" value="P-loop containing nucleoside triphosphate hydrolases"/>
    <property type="match status" value="1"/>
</dbReference>
<dbReference type="InterPro" id="IPR003439">
    <property type="entry name" value="ABC_transporter-like_ATP-bd"/>
</dbReference>
<dbReference type="GO" id="GO:0016740">
    <property type="term" value="F:transferase activity"/>
    <property type="evidence" value="ECO:0007669"/>
    <property type="project" value="UniProtKB-KW"/>
</dbReference>
<dbReference type="EMBL" id="VSSQ01014419">
    <property type="protein sequence ID" value="MPM53617.1"/>
    <property type="molecule type" value="Genomic_DNA"/>
</dbReference>
<dbReference type="GO" id="GO:0016887">
    <property type="term" value="F:ATP hydrolysis activity"/>
    <property type="evidence" value="ECO:0007669"/>
    <property type="project" value="InterPro"/>
</dbReference>
<dbReference type="PROSITE" id="PS50929">
    <property type="entry name" value="ABC_TM1F"/>
    <property type="match status" value="1"/>
</dbReference>
<dbReference type="AlphaFoldDB" id="A0A645AKQ6"/>
<evidence type="ECO:0000256" key="1">
    <source>
        <dbReference type="ARBA" id="ARBA00004141"/>
    </source>
</evidence>
<dbReference type="Pfam" id="PF00664">
    <property type="entry name" value="ABC_membrane"/>
    <property type="match status" value="1"/>
</dbReference>
<evidence type="ECO:0000256" key="7">
    <source>
        <dbReference type="ARBA" id="ARBA00023136"/>
    </source>
</evidence>
<dbReference type="InterPro" id="IPR039421">
    <property type="entry name" value="Type_1_exporter"/>
</dbReference>
<feature type="domain" description="ABC transmembrane type-1" evidence="10">
    <location>
        <begin position="1"/>
        <end position="235"/>
    </location>
</feature>
<comment type="caution">
    <text evidence="11">The sequence shown here is derived from an EMBL/GenBank/DDBJ whole genome shotgun (WGS) entry which is preliminary data.</text>
</comment>
<evidence type="ECO:0000259" key="9">
    <source>
        <dbReference type="PROSITE" id="PS50893"/>
    </source>
</evidence>
<dbReference type="InterPro" id="IPR003593">
    <property type="entry name" value="AAA+_ATPase"/>
</dbReference>
<dbReference type="PANTHER" id="PTHR24221">
    <property type="entry name" value="ATP-BINDING CASSETTE SUB-FAMILY B"/>
    <property type="match status" value="1"/>
</dbReference>
<dbReference type="SUPFAM" id="SSF90123">
    <property type="entry name" value="ABC transporter transmembrane region"/>
    <property type="match status" value="1"/>
</dbReference>
<feature type="transmembrane region" description="Helical" evidence="8">
    <location>
        <begin position="172"/>
        <end position="197"/>
    </location>
</feature>
<gene>
    <name evidence="11" type="primary">btuD_216</name>
    <name evidence="11" type="ORF">SDC9_100386</name>
</gene>
<evidence type="ECO:0000256" key="3">
    <source>
        <dbReference type="ARBA" id="ARBA00022692"/>
    </source>
</evidence>
<dbReference type="InterPro" id="IPR027417">
    <property type="entry name" value="P-loop_NTPase"/>
</dbReference>
<evidence type="ECO:0000256" key="2">
    <source>
        <dbReference type="ARBA" id="ARBA00022679"/>
    </source>
</evidence>
<dbReference type="Gene3D" id="3.40.50.300">
    <property type="entry name" value="P-loop containing nucleotide triphosphate hydrolases"/>
    <property type="match status" value="1"/>
</dbReference>
<organism evidence="11">
    <name type="scientific">bioreactor metagenome</name>
    <dbReference type="NCBI Taxonomy" id="1076179"/>
    <lineage>
        <taxon>unclassified sequences</taxon>
        <taxon>metagenomes</taxon>
        <taxon>ecological metagenomes</taxon>
    </lineage>
</organism>
<evidence type="ECO:0000256" key="5">
    <source>
        <dbReference type="ARBA" id="ARBA00022840"/>
    </source>
</evidence>
<keyword evidence="6 8" id="KW-1133">Transmembrane helix</keyword>
<evidence type="ECO:0000256" key="6">
    <source>
        <dbReference type="ARBA" id="ARBA00022989"/>
    </source>
</evidence>
<dbReference type="GO" id="GO:0140359">
    <property type="term" value="F:ABC-type transporter activity"/>
    <property type="evidence" value="ECO:0007669"/>
    <property type="project" value="InterPro"/>
</dbReference>
<keyword evidence="5 11" id="KW-0067">ATP-binding</keyword>
<dbReference type="Gene3D" id="1.20.1560.10">
    <property type="entry name" value="ABC transporter type 1, transmembrane domain"/>
    <property type="match status" value="1"/>
</dbReference>
<evidence type="ECO:0000256" key="8">
    <source>
        <dbReference type="SAM" id="Phobius"/>
    </source>
</evidence>
<dbReference type="InterPro" id="IPR038084">
    <property type="entry name" value="PduO/GlcC-like_sf"/>
</dbReference>
<dbReference type="SMART" id="SM00382">
    <property type="entry name" value="AAA"/>
    <property type="match status" value="1"/>
</dbReference>
<dbReference type="NCBIfam" id="TIGR02857">
    <property type="entry name" value="CydD"/>
    <property type="match status" value="1"/>
</dbReference>